<dbReference type="Gene3D" id="2.60.40.10">
    <property type="entry name" value="Immunoglobulins"/>
    <property type="match status" value="1"/>
</dbReference>
<comment type="caution">
    <text evidence="2">The sequence shown here is derived from an EMBL/GenBank/DDBJ whole genome shotgun (WGS) entry which is preliminary data.</text>
</comment>
<dbReference type="SMART" id="SM00060">
    <property type="entry name" value="FN3"/>
    <property type="match status" value="1"/>
</dbReference>
<feature type="domain" description="Fibronectin type-III" evidence="1">
    <location>
        <begin position="22"/>
        <end position="159"/>
    </location>
</feature>
<dbReference type="InterPro" id="IPR013783">
    <property type="entry name" value="Ig-like_fold"/>
</dbReference>
<dbReference type="Proteomes" id="UP000194236">
    <property type="component" value="Unassembled WGS sequence"/>
</dbReference>
<protein>
    <recommendedName>
        <fullName evidence="1">Fibronectin type-III domain-containing protein</fullName>
    </recommendedName>
</protein>
<dbReference type="Pfam" id="PF00041">
    <property type="entry name" value="fn3"/>
    <property type="match status" value="1"/>
</dbReference>
<dbReference type="InterPro" id="IPR003961">
    <property type="entry name" value="FN3_dom"/>
</dbReference>
<evidence type="ECO:0000313" key="2">
    <source>
        <dbReference type="EMBL" id="OTF78855.1"/>
    </source>
</evidence>
<gene>
    <name evidence="2" type="ORF">BLA29_011934</name>
</gene>
<dbReference type="AlphaFoldDB" id="A0A1Y3BI55"/>
<dbReference type="InterPro" id="IPR050713">
    <property type="entry name" value="RTP_Phos/Ushers"/>
</dbReference>
<name>A0A1Y3BI55_EURMA</name>
<proteinExistence type="predicted"/>
<sequence length="186" mass="20603">MGIGLYSPSIYVRTKEGRPAAQVRALQAEALNSTSIRVQWLPPDPQLINGINQGYKVQAWISKNFTATNANIADPIQDDRSLVPSPESNTHSYPIVGIAEQAAREITVPPSPFHQDGKQLAIMDGLEPYTTYDVTVLCFTSAGDGPRFEPPPVVTTEQDLPQEVAYLKFRDILDKSVRVIWSRPKK</sequence>
<dbReference type="PANTHER" id="PTHR46957:SF3">
    <property type="entry name" value="CYTOKINE RECEPTOR"/>
    <property type="match status" value="1"/>
</dbReference>
<evidence type="ECO:0000259" key="1">
    <source>
        <dbReference type="PROSITE" id="PS50853"/>
    </source>
</evidence>
<evidence type="ECO:0000313" key="3">
    <source>
        <dbReference type="Proteomes" id="UP000194236"/>
    </source>
</evidence>
<feature type="non-terminal residue" evidence="2">
    <location>
        <position position="186"/>
    </location>
</feature>
<keyword evidence="3" id="KW-1185">Reference proteome</keyword>
<dbReference type="SUPFAM" id="SSF49265">
    <property type="entry name" value="Fibronectin type III"/>
    <property type="match status" value="1"/>
</dbReference>
<accession>A0A1Y3BI55</accession>
<dbReference type="EMBL" id="MUJZ01025973">
    <property type="protein sequence ID" value="OTF78855.1"/>
    <property type="molecule type" value="Genomic_DNA"/>
</dbReference>
<dbReference type="CDD" id="cd00063">
    <property type="entry name" value="FN3"/>
    <property type="match status" value="1"/>
</dbReference>
<dbReference type="OrthoDB" id="8923679at2759"/>
<dbReference type="GO" id="GO:0016020">
    <property type="term" value="C:membrane"/>
    <property type="evidence" value="ECO:0007669"/>
    <property type="project" value="UniProtKB-SubCell"/>
</dbReference>
<reference evidence="2 3" key="1">
    <citation type="submission" date="2017-03" db="EMBL/GenBank/DDBJ databases">
        <title>Genome Survey of Euroglyphus maynei.</title>
        <authorList>
            <person name="Arlian L.G."/>
            <person name="Morgan M.S."/>
            <person name="Rider S.D."/>
        </authorList>
    </citation>
    <scope>NUCLEOTIDE SEQUENCE [LARGE SCALE GENOMIC DNA]</scope>
    <source>
        <strain evidence="2">Arlian Lab</strain>
        <tissue evidence="2">Whole body</tissue>
    </source>
</reference>
<dbReference type="InterPro" id="IPR036116">
    <property type="entry name" value="FN3_sf"/>
</dbReference>
<dbReference type="PANTHER" id="PTHR46957">
    <property type="entry name" value="CYTOKINE RECEPTOR"/>
    <property type="match status" value="1"/>
</dbReference>
<organism evidence="2 3">
    <name type="scientific">Euroglyphus maynei</name>
    <name type="common">Mayne's house dust mite</name>
    <dbReference type="NCBI Taxonomy" id="6958"/>
    <lineage>
        <taxon>Eukaryota</taxon>
        <taxon>Metazoa</taxon>
        <taxon>Ecdysozoa</taxon>
        <taxon>Arthropoda</taxon>
        <taxon>Chelicerata</taxon>
        <taxon>Arachnida</taxon>
        <taxon>Acari</taxon>
        <taxon>Acariformes</taxon>
        <taxon>Sarcoptiformes</taxon>
        <taxon>Astigmata</taxon>
        <taxon>Psoroptidia</taxon>
        <taxon>Analgoidea</taxon>
        <taxon>Pyroglyphidae</taxon>
        <taxon>Pyroglyphinae</taxon>
        <taxon>Euroglyphus</taxon>
    </lineage>
</organism>
<dbReference type="PROSITE" id="PS50853">
    <property type="entry name" value="FN3"/>
    <property type="match status" value="1"/>
</dbReference>